<dbReference type="RefSeq" id="WP_193522384.1">
    <property type="nucleotide sequence ID" value="NZ_CBCSDF010000019.1"/>
</dbReference>
<evidence type="ECO:0000313" key="6">
    <source>
        <dbReference type="EMBL" id="WOX29206.1"/>
    </source>
</evidence>
<dbReference type="InterPro" id="IPR036735">
    <property type="entry name" value="NGN_dom_sf"/>
</dbReference>
<dbReference type="GO" id="GO:0006354">
    <property type="term" value="P:DNA-templated transcription elongation"/>
    <property type="evidence" value="ECO:0007669"/>
    <property type="project" value="InterPro"/>
</dbReference>
<name>A0A8I2HD67_9GAMM</name>
<reference evidence="5" key="1">
    <citation type="submission" date="2019-10" db="EMBL/GenBank/DDBJ databases">
        <authorList>
            <person name="Paulsen S."/>
        </authorList>
    </citation>
    <scope>NUCLEOTIDE SEQUENCE</scope>
    <source>
        <strain evidence="5">LMG 19692</strain>
    </source>
</reference>
<keyword evidence="8" id="KW-1185">Reference proteome</keyword>
<dbReference type="EMBL" id="CP137578">
    <property type="protein sequence ID" value="WOX29206.1"/>
    <property type="molecule type" value="Genomic_DNA"/>
</dbReference>
<protein>
    <submittedName>
        <fullName evidence="5">Transcription/translation regulatory transformer protein RfaH</fullName>
    </submittedName>
</protein>
<dbReference type="GO" id="GO:0031564">
    <property type="term" value="P:transcription antitermination"/>
    <property type="evidence" value="ECO:0007669"/>
    <property type="project" value="UniProtKB-KW"/>
</dbReference>
<gene>
    <name evidence="5" type="primary">rfaH</name>
    <name evidence="5" type="ORF">F9Y85_19275</name>
    <name evidence="6" type="ORF">R5H13_02740</name>
</gene>
<dbReference type="AlphaFoldDB" id="A0A8I2HD67"/>
<keyword evidence="1" id="KW-0889">Transcription antitermination</keyword>
<keyword evidence="3" id="KW-0804">Transcription</keyword>
<keyword evidence="2" id="KW-0805">Transcription regulation</keyword>
<organism evidence="5 7">
    <name type="scientific">Pseudoalteromonas maricaloris</name>
    <dbReference type="NCBI Taxonomy" id="184924"/>
    <lineage>
        <taxon>Bacteria</taxon>
        <taxon>Pseudomonadati</taxon>
        <taxon>Pseudomonadota</taxon>
        <taxon>Gammaproteobacteria</taxon>
        <taxon>Alteromonadales</taxon>
        <taxon>Pseudoalteromonadaceae</taxon>
        <taxon>Pseudoalteromonas</taxon>
    </lineage>
</organism>
<dbReference type="Pfam" id="PF02357">
    <property type="entry name" value="NusG"/>
    <property type="match status" value="1"/>
</dbReference>
<dbReference type="NCBIfam" id="NF006534">
    <property type="entry name" value="PRK09014.1"/>
    <property type="match status" value="1"/>
</dbReference>
<dbReference type="InterPro" id="IPR006645">
    <property type="entry name" value="NGN-like_dom"/>
</dbReference>
<dbReference type="Gene3D" id="3.30.70.940">
    <property type="entry name" value="NusG, N-terminal domain"/>
    <property type="match status" value="1"/>
</dbReference>
<evidence type="ECO:0000256" key="1">
    <source>
        <dbReference type="ARBA" id="ARBA00022814"/>
    </source>
</evidence>
<dbReference type="SUPFAM" id="SSF82679">
    <property type="entry name" value="N-utilization substance G protein NusG, N-terminal domain"/>
    <property type="match status" value="1"/>
</dbReference>
<dbReference type="Proteomes" id="UP001304419">
    <property type="component" value="Chromosome 1"/>
</dbReference>
<dbReference type="PANTHER" id="PTHR30265:SF7">
    <property type="entry name" value="TRANSCRIPTION ANTITERMINATION PROTEIN RFAH"/>
    <property type="match status" value="1"/>
</dbReference>
<feature type="domain" description="NusG-like N-terminal" evidence="4">
    <location>
        <begin position="1"/>
        <end position="98"/>
    </location>
</feature>
<dbReference type="InterPro" id="IPR043425">
    <property type="entry name" value="NusG-like"/>
</dbReference>
<dbReference type="EMBL" id="WEIA01000015">
    <property type="protein sequence ID" value="NLR23415.1"/>
    <property type="molecule type" value="Genomic_DNA"/>
</dbReference>
<evidence type="ECO:0000256" key="2">
    <source>
        <dbReference type="ARBA" id="ARBA00023015"/>
    </source>
</evidence>
<evidence type="ECO:0000313" key="7">
    <source>
        <dbReference type="Proteomes" id="UP000646877"/>
    </source>
</evidence>
<accession>A0A8I2HD67</accession>
<evidence type="ECO:0000259" key="4">
    <source>
        <dbReference type="SMART" id="SM00738"/>
    </source>
</evidence>
<dbReference type="PANTHER" id="PTHR30265">
    <property type="entry name" value="RHO-INTERACTING TRANSCRIPTION TERMINATION FACTOR NUSG"/>
    <property type="match status" value="1"/>
</dbReference>
<proteinExistence type="predicted"/>
<dbReference type="CDD" id="cd09892">
    <property type="entry name" value="NGN_SP_RfaH"/>
    <property type="match status" value="1"/>
</dbReference>
<dbReference type="SMART" id="SM00738">
    <property type="entry name" value="NGN"/>
    <property type="match status" value="1"/>
</dbReference>
<dbReference type="NCBIfam" id="TIGR01955">
    <property type="entry name" value="RfaH"/>
    <property type="match status" value="1"/>
</dbReference>
<dbReference type="InterPro" id="IPR010215">
    <property type="entry name" value="Transcription_antiterm_RfaH"/>
</dbReference>
<evidence type="ECO:0000313" key="8">
    <source>
        <dbReference type="Proteomes" id="UP001304419"/>
    </source>
</evidence>
<dbReference type="GO" id="GO:0005829">
    <property type="term" value="C:cytosol"/>
    <property type="evidence" value="ECO:0007669"/>
    <property type="project" value="TreeGrafter"/>
</dbReference>
<reference evidence="6 8" key="2">
    <citation type="submission" date="2023-10" db="EMBL/GenBank/DDBJ databases">
        <title>To unveil natural product biosynthetic capacity in Pseudoalteromonas.</title>
        <authorList>
            <person name="Wang J."/>
        </authorList>
    </citation>
    <scope>NUCLEOTIDE SEQUENCE [LARGE SCALE GENOMIC DNA]</scope>
    <source>
        <strain evidence="6 8">DSM 15914</strain>
    </source>
</reference>
<dbReference type="Proteomes" id="UP000646877">
    <property type="component" value="Unassembled WGS sequence"/>
</dbReference>
<evidence type="ECO:0000256" key="3">
    <source>
        <dbReference type="ARBA" id="ARBA00023163"/>
    </source>
</evidence>
<sequence length="159" mass="18318">MECWYLLYCKPKQEHRAQSNLQNQGIESCFPTFVKRKTSGSKAVKQPLFPRYLFVKLDPHSSHFSAVKNTRGVSDFIRYGTDLQMVPDELVAQLMNKNEIADELELQEGDLVQLTDGCYKDIHAIYQQPDGELRSILLIKLLNHYAQIVVDNCTIKKVQ</sequence>
<evidence type="ECO:0000313" key="5">
    <source>
        <dbReference type="EMBL" id="NLR23415.1"/>
    </source>
</evidence>